<dbReference type="Gene3D" id="2.60.120.200">
    <property type="match status" value="9"/>
</dbReference>
<dbReference type="OrthoDB" id="412155at2759"/>
<feature type="domain" description="MAM" evidence="3">
    <location>
        <begin position="1038"/>
        <end position="1085"/>
    </location>
</feature>
<feature type="domain" description="MAM" evidence="3">
    <location>
        <begin position="1247"/>
        <end position="1407"/>
    </location>
</feature>
<keyword evidence="5" id="KW-1185">Reference proteome</keyword>
<proteinExistence type="predicted"/>
<feature type="signal peptide" evidence="2">
    <location>
        <begin position="1"/>
        <end position="16"/>
    </location>
</feature>
<feature type="chain" id="PRO_5038461547" description="MAM domain-containing protein" evidence="2">
    <location>
        <begin position="17"/>
        <end position="1647"/>
    </location>
</feature>
<dbReference type="InterPro" id="IPR013320">
    <property type="entry name" value="ConA-like_dom_sf"/>
</dbReference>
<feature type="domain" description="MAM" evidence="3">
    <location>
        <begin position="46"/>
        <end position="203"/>
    </location>
</feature>
<keyword evidence="2" id="KW-0732">Signal</keyword>
<protein>
    <recommendedName>
        <fullName evidence="3">MAM domain-containing protein</fullName>
    </recommendedName>
</protein>
<dbReference type="InterPro" id="IPR000998">
    <property type="entry name" value="MAM_dom"/>
</dbReference>
<dbReference type="CDD" id="cd06263">
    <property type="entry name" value="MAM"/>
    <property type="match status" value="9"/>
</dbReference>
<feature type="domain" description="MAM" evidence="3">
    <location>
        <begin position="538"/>
        <end position="701"/>
    </location>
</feature>
<dbReference type="Pfam" id="PF00629">
    <property type="entry name" value="MAM"/>
    <property type="match status" value="9"/>
</dbReference>
<feature type="domain" description="MAM" evidence="3">
    <location>
        <begin position="1409"/>
        <end position="1576"/>
    </location>
</feature>
<feature type="domain" description="MAM" evidence="3">
    <location>
        <begin position="374"/>
        <end position="536"/>
    </location>
</feature>
<dbReference type="SMART" id="SM00137">
    <property type="entry name" value="MAM"/>
    <property type="match status" value="9"/>
</dbReference>
<organism evidence="4 5">
    <name type="scientific">Hemibagrus wyckioides</name>
    <dbReference type="NCBI Taxonomy" id="337641"/>
    <lineage>
        <taxon>Eukaryota</taxon>
        <taxon>Metazoa</taxon>
        <taxon>Chordata</taxon>
        <taxon>Craniata</taxon>
        <taxon>Vertebrata</taxon>
        <taxon>Euteleostomi</taxon>
        <taxon>Actinopterygii</taxon>
        <taxon>Neopterygii</taxon>
        <taxon>Teleostei</taxon>
        <taxon>Ostariophysi</taxon>
        <taxon>Siluriformes</taxon>
        <taxon>Bagridae</taxon>
        <taxon>Hemibagrus</taxon>
    </lineage>
</organism>
<feature type="domain" description="MAM" evidence="3">
    <location>
        <begin position="882"/>
        <end position="1036"/>
    </location>
</feature>
<dbReference type="PANTHER" id="PTHR23282:SF150">
    <property type="entry name" value="SI:CH211-106H4.4"/>
    <property type="match status" value="1"/>
</dbReference>
<name>A0A9D3NWR6_9TELE</name>
<feature type="domain" description="MAM" evidence="3">
    <location>
        <begin position="213"/>
        <end position="372"/>
    </location>
</feature>
<dbReference type="InterPro" id="IPR051560">
    <property type="entry name" value="MAM_domain-containing"/>
</dbReference>
<keyword evidence="1" id="KW-0812">Transmembrane</keyword>
<dbReference type="SUPFAM" id="SSF49899">
    <property type="entry name" value="Concanavalin A-like lectins/glucanases"/>
    <property type="match status" value="9"/>
</dbReference>
<dbReference type="GO" id="GO:0016020">
    <property type="term" value="C:membrane"/>
    <property type="evidence" value="ECO:0007669"/>
    <property type="project" value="InterPro"/>
</dbReference>
<dbReference type="EMBL" id="JAHKSW010000007">
    <property type="protein sequence ID" value="KAG7329971.1"/>
    <property type="molecule type" value="Genomic_DNA"/>
</dbReference>
<feature type="domain" description="MAM" evidence="3">
    <location>
        <begin position="721"/>
        <end position="880"/>
    </location>
</feature>
<evidence type="ECO:0000313" key="5">
    <source>
        <dbReference type="Proteomes" id="UP000824219"/>
    </source>
</evidence>
<reference evidence="4 5" key="1">
    <citation type="submission" date="2021-06" db="EMBL/GenBank/DDBJ databases">
        <title>Chromosome-level genome assembly of the red-tail catfish (Hemibagrus wyckioides).</title>
        <authorList>
            <person name="Shao F."/>
        </authorList>
    </citation>
    <scope>NUCLEOTIDE SEQUENCE [LARGE SCALE GENOMIC DNA]</scope>
    <source>
        <strain evidence="4">EC202008001</strain>
        <tissue evidence="4">Blood</tissue>
    </source>
</reference>
<evidence type="ECO:0000313" key="4">
    <source>
        <dbReference type="EMBL" id="KAG7329971.1"/>
    </source>
</evidence>
<keyword evidence="1" id="KW-0472">Membrane</keyword>
<feature type="domain" description="MAM" evidence="3">
    <location>
        <begin position="1084"/>
        <end position="1244"/>
    </location>
</feature>
<accession>A0A9D3NWR6</accession>
<dbReference type="Proteomes" id="UP000824219">
    <property type="component" value="Linkage Group LG07"/>
</dbReference>
<sequence>MAGLFFLLLALATCSAGQFQGVLQNHVSYKKACASYTDGLNPEFCGSCNFEKDACGWKNISTDTFQWRLEKANISSIPGVDHTTGTPWGQVMHAEGENVGIFSKAILEFSFPQETALWCQISFWYHLHDPYGISSHFALSLVTNGSSMVLWEIKQGQTNGWVNATVRIGNHPKGSKMLFSIDPNFIGNQDIMLDDITLMDCAEGDIPEDSDQLSCDFENNMCGWYIDQSASLIWERSNGHKPSYDNQGPGYDKTTGSGYYMFIGTKKNSSPSQTARLISYPQQVKCVSFWYHIYGPSIGSLRFISKNTNGTETVMWTRTGTQGNKWRFADLSFATNDSPVQFIFEAILGGTDGSIALDEVQVWSSVNGSCPPERECTFQSSLCSLETDPSADFPWVRITGMQDAGSASPSKDHTLGTDQGYYLSAQQWDRPSGSKSRMVTRLYEPNLESKECWMFWYHMSGRDVGMLNVYLHESHNSQVTLWSRSGDQGDRWRPGRATVVSPLSPYQIVFEAVAGEGQVTDIAIDDLSVLNGPCPPHGLCDFEMDLCYWENSALSTHSVDWSWTSGVSASRFAPSVDHTTNSNLGHYMAFSTKESNDEQIAYLQSEVMQPVDHACLEFWYYMDMWYILDKLTLTVYVNESGISNFLWNQTGTQGKVWHKITLDYTASEKYQLVFKAIRPAHDEGAIALDDIYIRESVSCADTITTTLAPTTHPTTPPASSMDYSFEEGLCDWVQERDDGFDWTRQQGLKVDTSNEGLLYDHTIGNKHGFYMALNMPGDNDGETAVLSTPVNIQATAMCVGFWYFMLGASVAKLDLVVKLKTTELVLWTRRGTKAAEWLKAQVTVSLVDVQTVKFIGSRNANSSGFIALDDVRVTSGACEDHSPCGFESSSLCGFDQDITDSTHWLRVNGSTGHVDHTYQTQMGHSMAVLGKELLKPEVTHLLTPAYSKTTESCLQFWYLLSAGSGDALSVHVYLNGELGPDLWSLSGVASTGWEVAEVTVSSPDKFKVAFKAKLSPGQEFFIFLDDVSVRNGACLPTGSCDFESGLCTWVNSDLNNHDWFHADGNAGGPLTDQTTHTTDALSTVGCSFEEDLCSWVHGSTGEFHWLRKSGPTETVNTGPAGDHTSGTGYYLYIKSSTPGKRGSIAQLMSPVLPPAGKNGYCLKIQYHMFGATVGSLNMILHSVESRVSTVVWQRVGSQGNEWHVAQRHVILQEVHQILIEASVGGEAGDIAIDDLSLTEGACVHTDGLCDFEEGSCDWEQVVDDDLDWARGSGNTPVTKFQPSFDHTTNTDSGHYFYMDFSSRVSGHTARMFSPLFTAGNNQCLHLWFYMSGKDTGTLNVYQKNSNGAHSLLLSQSGEQGGLWRFAQAPLPHTGPEYRIIVEGIKGQSEQSIVAVDDVLVSHYPCTGPGHCDFELNMCSWRNLMAEDNMDWLRNQGNSKAPSTGPSVDHTTNSPIGYYLYVDTTVGCWGDRALLLSEIFPPGNREQCFTFWYHIYGQNVGTLNLYINNRTLHDNGDKLGHLIWTDSGDEGDVWWSARVNINQKEPFWFVFEYLKGQASGGDVAIDDIQITYSSCNPELPTTEASSNGVGTGVAVAVTVTLLVIVIVCSTLYMLQRRRLNRDFATEHEVMGRNAVYDIDDCEIEDSES</sequence>
<feature type="transmembrane region" description="Helical" evidence="1">
    <location>
        <begin position="1592"/>
        <end position="1613"/>
    </location>
</feature>
<comment type="caution">
    <text evidence="4">The sequence shown here is derived from an EMBL/GenBank/DDBJ whole genome shotgun (WGS) entry which is preliminary data.</text>
</comment>
<evidence type="ECO:0000256" key="1">
    <source>
        <dbReference type="SAM" id="Phobius"/>
    </source>
</evidence>
<gene>
    <name evidence="4" type="ORF">KOW79_006193</name>
</gene>
<evidence type="ECO:0000259" key="3">
    <source>
        <dbReference type="PROSITE" id="PS50060"/>
    </source>
</evidence>
<keyword evidence="1" id="KW-1133">Transmembrane helix</keyword>
<dbReference type="PANTHER" id="PTHR23282">
    <property type="entry name" value="APICAL ENDOSOMAL GLYCOPROTEIN PRECURSOR"/>
    <property type="match status" value="1"/>
</dbReference>
<evidence type="ECO:0000256" key="2">
    <source>
        <dbReference type="SAM" id="SignalP"/>
    </source>
</evidence>
<dbReference type="PROSITE" id="PS50060">
    <property type="entry name" value="MAM_2"/>
    <property type="match status" value="10"/>
</dbReference>